<comment type="pathway">
    <text evidence="1 9">Carbohydrate acid metabolism; D-gluconate degradation.</text>
</comment>
<dbReference type="CDD" id="cd02021">
    <property type="entry name" value="GntK"/>
    <property type="match status" value="1"/>
</dbReference>
<keyword evidence="5 9" id="KW-0547">Nucleotide-binding</keyword>
<evidence type="ECO:0000256" key="7">
    <source>
        <dbReference type="ARBA" id="ARBA00022840"/>
    </source>
</evidence>
<proteinExistence type="inferred from homology"/>
<protein>
    <recommendedName>
        <fullName evidence="3 9">Gluconokinase</fullName>
        <ecNumber evidence="3 9">2.7.1.12</ecNumber>
    </recommendedName>
</protein>
<keyword evidence="12" id="KW-1185">Reference proteome</keyword>
<keyword evidence="7 9" id="KW-0067">ATP-binding</keyword>
<dbReference type="OrthoDB" id="275177at2759"/>
<evidence type="ECO:0000256" key="4">
    <source>
        <dbReference type="ARBA" id="ARBA00022679"/>
    </source>
</evidence>
<feature type="region of interest" description="Disordered" evidence="10">
    <location>
        <begin position="1"/>
        <end position="47"/>
    </location>
</feature>
<feature type="compositionally biased region" description="Low complexity" evidence="10">
    <location>
        <begin position="24"/>
        <end position="34"/>
    </location>
</feature>
<organism evidence="11 12">
    <name type="scientific">Hymenoscyphus albidus</name>
    <dbReference type="NCBI Taxonomy" id="595503"/>
    <lineage>
        <taxon>Eukaryota</taxon>
        <taxon>Fungi</taxon>
        <taxon>Dikarya</taxon>
        <taxon>Ascomycota</taxon>
        <taxon>Pezizomycotina</taxon>
        <taxon>Leotiomycetes</taxon>
        <taxon>Helotiales</taxon>
        <taxon>Helotiaceae</taxon>
        <taxon>Hymenoscyphus</taxon>
    </lineage>
</organism>
<feature type="compositionally biased region" description="Polar residues" evidence="10">
    <location>
        <begin position="1"/>
        <end position="23"/>
    </location>
</feature>
<dbReference type="NCBIfam" id="TIGR01313">
    <property type="entry name" value="therm_gnt_kin"/>
    <property type="match status" value="1"/>
</dbReference>
<dbReference type="GO" id="GO:0046316">
    <property type="term" value="F:gluconokinase activity"/>
    <property type="evidence" value="ECO:0007669"/>
    <property type="project" value="UniProtKB-EC"/>
</dbReference>
<accession>A0A9N9LEP6</accession>
<dbReference type="GO" id="GO:0005524">
    <property type="term" value="F:ATP binding"/>
    <property type="evidence" value="ECO:0007669"/>
    <property type="project" value="UniProtKB-KW"/>
</dbReference>
<keyword evidence="6 9" id="KW-0418">Kinase</keyword>
<dbReference type="PANTHER" id="PTHR43442">
    <property type="entry name" value="GLUCONOKINASE-RELATED"/>
    <property type="match status" value="1"/>
</dbReference>
<dbReference type="SUPFAM" id="SSF52540">
    <property type="entry name" value="P-loop containing nucleoside triphosphate hydrolases"/>
    <property type="match status" value="1"/>
</dbReference>
<evidence type="ECO:0000256" key="6">
    <source>
        <dbReference type="ARBA" id="ARBA00022777"/>
    </source>
</evidence>
<dbReference type="InterPro" id="IPR006001">
    <property type="entry name" value="Therm_gnt_kin"/>
</dbReference>
<dbReference type="Proteomes" id="UP000701801">
    <property type="component" value="Unassembled WGS sequence"/>
</dbReference>
<dbReference type="EC" id="2.7.1.12" evidence="3 9"/>
<dbReference type="PANTHER" id="PTHR43442:SF3">
    <property type="entry name" value="GLUCONOKINASE-RELATED"/>
    <property type="match status" value="1"/>
</dbReference>
<reference evidence="11" key="1">
    <citation type="submission" date="2021-07" db="EMBL/GenBank/DDBJ databases">
        <authorList>
            <person name="Durling M."/>
        </authorList>
    </citation>
    <scope>NUCLEOTIDE SEQUENCE</scope>
</reference>
<evidence type="ECO:0000256" key="9">
    <source>
        <dbReference type="RuleBase" id="RU363066"/>
    </source>
</evidence>
<evidence type="ECO:0000256" key="10">
    <source>
        <dbReference type="SAM" id="MobiDB-lite"/>
    </source>
</evidence>
<dbReference type="GO" id="GO:0005737">
    <property type="term" value="C:cytoplasm"/>
    <property type="evidence" value="ECO:0007669"/>
    <property type="project" value="TreeGrafter"/>
</dbReference>
<evidence type="ECO:0000256" key="3">
    <source>
        <dbReference type="ARBA" id="ARBA00012054"/>
    </source>
</evidence>
<keyword evidence="4 9" id="KW-0808">Transferase</keyword>
<dbReference type="Gene3D" id="3.40.50.300">
    <property type="entry name" value="P-loop containing nucleotide triphosphate hydrolases"/>
    <property type="match status" value="1"/>
</dbReference>
<evidence type="ECO:0000256" key="1">
    <source>
        <dbReference type="ARBA" id="ARBA00004875"/>
    </source>
</evidence>
<comment type="similarity">
    <text evidence="2 9">Belongs to the gluconokinase GntK/GntV family.</text>
</comment>
<dbReference type="Pfam" id="PF13671">
    <property type="entry name" value="AAA_33"/>
    <property type="match status" value="1"/>
</dbReference>
<gene>
    <name evidence="11" type="ORF">HYALB_00011563</name>
</gene>
<dbReference type="InterPro" id="IPR027417">
    <property type="entry name" value="P-loop_NTPase"/>
</dbReference>
<sequence length="235" mass="26552">MIAVQSSQAQMPQQPIPTNSGHLTTTTSEPTPVTHGATTNGNKPTKRHHIYMVGGTAACGKTTIAQYVADKLNLTYIEGDDFHTKENKEKMNRGIALTDGDRWDWLENLRTQSIDAINKNHTGVVITCSALRRRYRDVMRIAAYLHPDVDVHIVLLHAPFEVLQNRIAVRAKTTNHFFDPRLLESQFKTLERRQDDEWDVIEVDVIGEMEEVKKEALEAMKKQTELKASNSTTSS</sequence>
<comment type="catalytic activity">
    <reaction evidence="8 9">
        <text>D-gluconate + ATP = 6-phospho-D-gluconate + ADP + H(+)</text>
        <dbReference type="Rhea" id="RHEA:19433"/>
        <dbReference type="ChEBI" id="CHEBI:15378"/>
        <dbReference type="ChEBI" id="CHEBI:18391"/>
        <dbReference type="ChEBI" id="CHEBI:30616"/>
        <dbReference type="ChEBI" id="CHEBI:58759"/>
        <dbReference type="ChEBI" id="CHEBI:456216"/>
        <dbReference type="EC" id="2.7.1.12"/>
    </reaction>
</comment>
<name>A0A9N9LEP6_9HELO</name>
<evidence type="ECO:0000256" key="8">
    <source>
        <dbReference type="ARBA" id="ARBA00048090"/>
    </source>
</evidence>
<dbReference type="EMBL" id="CAJVRM010000086">
    <property type="protein sequence ID" value="CAG8973985.1"/>
    <property type="molecule type" value="Genomic_DNA"/>
</dbReference>
<evidence type="ECO:0000313" key="12">
    <source>
        <dbReference type="Proteomes" id="UP000701801"/>
    </source>
</evidence>
<dbReference type="GO" id="GO:0005975">
    <property type="term" value="P:carbohydrate metabolic process"/>
    <property type="evidence" value="ECO:0007669"/>
    <property type="project" value="InterPro"/>
</dbReference>
<evidence type="ECO:0000256" key="5">
    <source>
        <dbReference type="ARBA" id="ARBA00022741"/>
    </source>
</evidence>
<evidence type="ECO:0000313" key="11">
    <source>
        <dbReference type="EMBL" id="CAG8973985.1"/>
    </source>
</evidence>
<comment type="caution">
    <text evidence="11">The sequence shown here is derived from an EMBL/GenBank/DDBJ whole genome shotgun (WGS) entry which is preliminary data.</text>
</comment>
<evidence type="ECO:0000256" key="2">
    <source>
        <dbReference type="ARBA" id="ARBA00008420"/>
    </source>
</evidence>
<dbReference type="AlphaFoldDB" id="A0A9N9LEP6"/>